<name>A0A3E0HKG1_9PSEU</name>
<dbReference type="Gene3D" id="2.120.10.30">
    <property type="entry name" value="TolB, C-terminal domain"/>
    <property type="match status" value="1"/>
</dbReference>
<accession>A0A3E0HKG1</accession>
<dbReference type="InterPro" id="IPR011042">
    <property type="entry name" value="6-blade_b-propeller_TolB-like"/>
</dbReference>
<dbReference type="Proteomes" id="UP000256269">
    <property type="component" value="Unassembled WGS sequence"/>
</dbReference>
<feature type="signal peptide" evidence="1">
    <location>
        <begin position="1"/>
        <end position="27"/>
    </location>
</feature>
<gene>
    <name evidence="2" type="ORF">BCF44_106127</name>
</gene>
<dbReference type="SUPFAM" id="SSF63825">
    <property type="entry name" value="YWTD domain"/>
    <property type="match status" value="1"/>
</dbReference>
<dbReference type="Gene3D" id="2.130.10.10">
    <property type="entry name" value="YVTN repeat-like/Quinoprotein amine dehydrogenase"/>
    <property type="match status" value="1"/>
</dbReference>
<dbReference type="EMBL" id="QUNO01000006">
    <property type="protein sequence ID" value="REH46963.1"/>
    <property type="molecule type" value="Genomic_DNA"/>
</dbReference>
<organism evidence="2 3">
    <name type="scientific">Kutzneria buriramensis</name>
    <dbReference type="NCBI Taxonomy" id="1045776"/>
    <lineage>
        <taxon>Bacteria</taxon>
        <taxon>Bacillati</taxon>
        <taxon>Actinomycetota</taxon>
        <taxon>Actinomycetes</taxon>
        <taxon>Pseudonocardiales</taxon>
        <taxon>Pseudonocardiaceae</taxon>
        <taxon>Kutzneria</taxon>
    </lineage>
</organism>
<evidence type="ECO:0000313" key="3">
    <source>
        <dbReference type="Proteomes" id="UP000256269"/>
    </source>
</evidence>
<dbReference type="AlphaFoldDB" id="A0A3E0HKG1"/>
<evidence type="ECO:0000256" key="1">
    <source>
        <dbReference type="SAM" id="SignalP"/>
    </source>
</evidence>
<protein>
    <recommendedName>
        <fullName evidence="4">NHL repeat-containing protein</fullName>
    </recommendedName>
</protein>
<proteinExistence type="predicted"/>
<evidence type="ECO:0000313" key="2">
    <source>
        <dbReference type="EMBL" id="REH46963.1"/>
    </source>
</evidence>
<keyword evidence="1" id="KW-0732">Signal</keyword>
<evidence type="ECO:0008006" key="4">
    <source>
        <dbReference type="Google" id="ProtNLM"/>
    </source>
</evidence>
<dbReference type="RefSeq" id="WP_246015260.1">
    <property type="nucleotide sequence ID" value="NZ_CP144375.1"/>
</dbReference>
<dbReference type="InterPro" id="IPR015943">
    <property type="entry name" value="WD40/YVTN_repeat-like_dom_sf"/>
</dbReference>
<comment type="caution">
    <text evidence="2">The sequence shown here is derived from an EMBL/GenBank/DDBJ whole genome shotgun (WGS) entry which is preliminary data.</text>
</comment>
<reference evidence="2 3" key="1">
    <citation type="submission" date="2018-08" db="EMBL/GenBank/DDBJ databases">
        <title>Genomic Encyclopedia of Archaeal and Bacterial Type Strains, Phase II (KMG-II): from individual species to whole genera.</title>
        <authorList>
            <person name="Goeker M."/>
        </authorList>
    </citation>
    <scope>NUCLEOTIDE SEQUENCE [LARGE SCALE GENOMIC DNA]</scope>
    <source>
        <strain evidence="2 3">DSM 45791</strain>
    </source>
</reference>
<keyword evidence="3" id="KW-1185">Reference proteome</keyword>
<feature type="chain" id="PRO_5038731090" description="NHL repeat-containing protein" evidence="1">
    <location>
        <begin position="28"/>
        <end position="297"/>
    </location>
</feature>
<sequence length="297" mass="30132">MNTSSWLPRAALLAPALLLGSSMASGAGIPSHPANAQAVRPAACPAPVAFGSLPTFAHINGADDITVGQDGNVWITNVTGNQVTELNAQGRLVKTFADARNPEGVIQLPAGQFALAEQRSDRVVVFDPVRNTKQVWVQLTANGNLGVDGLGLEPGMLLLPDAAQGRLDTVPLPPFSGGPKVVASNLGRPVAAAPVGDGTILVAVENRPGLDRVNPNTGQVTAIGSFGSLDEVLVRNGIAYVADLSTGQLDAVNLASGAVSVLVTGAGAPQGLTFRPDGHLLLVDENSGNVAVATACA</sequence>